<organism evidence="3 6">
    <name type="scientific">Yersinia pekkanenii</name>
    <dbReference type="NCBI Taxonomy" id="1288385"/>
    <lineage>
        <taxon>Bacteria</taxon>
        <taxon>Pseudomonadati</taxon>
        <taxon>Pseudomonadota</taxon>
        <taxon>Gammaproteobacteria</taxon>
        <taxon>Enterobacterales</taxon>
        <taxon>Yersiniaceae</taxon>
        <taxon>Yersinia</taxon>
    </lineage>
</organism>
<evidence type="ECO:0000313" key="4">
    <source>
        <dbReference type="EMBL" id="CRY67460.1"/>
    </source>
</evidence>
<dbReference type="InterPro" id="IPR004046">
    <property type="entry name" value="GST_C"/>
</dbReference>
<dbReference type="InterPro" id="IPR036249">
    <property type="entry name" value="Thioredoxin-like_sf"/>
</dbReference>
<dbReference type="CDD" id="cd03057">
    <property type="entry name" value="GST_N_Beta"/>
    <property type="match status" value="1"/>
</dbReference>
<dbReference type="SUPFAM" id="SSF47616">
    <property type="entry name" value="GST C-terminal domain-like"/>
    <property type="match status" value="1"/>
</dbReference>
<sequence>MKLFYKPGACSLSPHIVLRETGLDFSIESVDLVTKITETGEDYLSINPKGQVPALLLDDGSLLTEGVAIVQYLADKAPDSNLITPFGTLSRYHAIEWLNFIATELHKGFSPLFNPKTPDEYKVIARERLIKQFNYVDSVLAQHDYLLGKKFSVADAYLFTITRWANALKLEINQRSYLDNYMARISERPAVKAALAAEEAKK</sequence>
<evidence type="ECO:0000313" key="3">
    <source>
        <dbReference type="EMBL" id="CNH56710.1"/>
    </source>
</evidence>
<dbReference type="InterPro" id="IPR036282">
    <property type="entry name" value="Glutathione-S-Trfase_C_sf"/>
</dbReference>
<dbReference type="PROSITE" id="PS50405">
    <property type="entry name" value="GST_CTER"/>
    <property type="match status" value="1"/>
</dbReference>
<dbReference type="EC" id="2.5.1.18" evidence="3"/>
<dbReference type="EMBL" id="CWJL01000012">
    <property type="protein sequence ID" value="CRY67460.1"/>
    <property type="molecule type" value="Genomic_DNA"/>
</dbReference>
<keyword evidence="3" id="KW-0808">Transferase</keyword>
<protein>
    <submittedName>
        <fullName evidence="3">Glutathionine S-transferase</fullName>
        <ecNumber evidence="3">2.5.1.18</ecNumber>
    </submittedName>
</protein>
<feature type="domain" description="GST N-terminal" evidence="1">
    <location>
        <begin position="1"/>
        <end position="81"/>
    </location>
</feature>
<dbReference type="AlphaFoldDB" id="A0A0T9PBV4"/>
<reference evidence="6" key="3">
    <citation type="submission" date="2015-03" db="EMBL/GenBank/DDBJ databases">
        <authorList>
            <consortium name="Pathogen Informatics"/>
        </authorList>
    </citation>
    <scope>NUCLEOTIDE SEQUENCE [LARGE SCALE GENOMIC DNA]</scope>
    <source>
        <strain evidence="6">A125KOH2</strain>
    </source>
</reference>
<reference evidence="3" key="1">
    <citation type="submission" date="2015-03" db="EMBL/GenBank/DDBJ databases">
        <authorList>
            <person name="Murphy D."/>
        </authorList>
    </citation>
    <scope>NUCLEOTIDE SEQUENCE [LARGE SCALE GENOMIC DNA]</scope>
    <source>
        <strain evidence="3">A125KOH2</strain>
    </source>
</reference>
<dbReference type="SFLD" id="SFLDG00358">
    <property type="entry name" value="Main_(cytGST)"/>
    <property type="match status" value="1"/>
</dbReference>
<dbReference type="PANTHER" id="PTHR44051:SF8">
    <property type="entry name" value="GLUTATHIONE S-TRANSFERASE GSTA"/>
    <property type="match status" value="1"/>
</dbReference>
<accession>A0A0T9PBV4</accession>
<dbReference type="Proteomes" id="UP000045840">
    <property type="component" value="Unassembled WGS sequence"/>
</dbReference>
<dbReference type="OrthoDB" id="8772754at2"/>
<dbReference type="CDD" id="cd03188">
    <property type="entry name" value="GST_C_Beta"/>
    <property type="match status" value="1"/>
</dbReference>
<dbReference type="STRING" id="1288385.ERS137968_02536"/>
<proteinExistence type="predicted"/>
<reference evidence="4 5" key="2">
    <citation type="submission" date="2015-03" db="EMBL/GenBank/DDBJ databases">
        <authorList>
            <consortium name="Pathogen Informatics"/>
            <person name="Murphy D."/>
        </authorList>
    </citation>
    <scope>NUCLEOTIDE SEQUENCE [LARGE SCALE GENOMIC DNA]</scope>
    <source>
        <strain evidence="5">type strain: CIP110230</strain>
        <strain evidence="4">Type strain: CIP110230</strain>
    </source>
</reference>
<dbReference type="RefSeq" id="WP_049612047.1">
    <property type="nucleotide sequence ID" value="NZ_CAWMMU010000012.1"/>
</dbReference>
<dbReference type="InterPro" id="IPR040079">
    <property type="entry name" value="Glutathione_S-Trfase"/>
</dbReference>
<evidence type="ECO:0000259" key="2">
    <source>
        <dbReference type="PROSITE" id="PS50405"/>
    </source>
</evidence>
<dbReference type="Pfam" id="PF13409">
    <property type="entry name" value="GST_N_2"/>
    <property type="match status" value="1"/>
</dbReference>
<dbReference type="GO" id="GO:0004364">
    <property type="term" value="F:glutathione transferase activity"/>
    <property type="evidence" value="ECO:0007669"/>
    <property type="project" value="UniProtKB-EC"/>
</dbReference>
<dbReference type="SFLD" id="SFLDS00019">
    <property type="entry name" value="Glutathione_Transferase_(cytos"/>
    <property type="match status" value="1"/>
</dbReference>
<dbReference type="Pfam" id="PF00043">
    <property type="entry name" value="GST_C"/>
    <property type="match status" value="1"/>
</dbReference>
<dbReference type="EMBL" id="CQAZ01000011">
    <property type="protein sequence ID" value="CNH56710.1"/>
    <property type="molecule type" value="Genomic_DNA"/>
</dbReference>
<dbReference type="NCBIfam" id="NF007831">
    <property type="entry name" value="PRK10542.1"/>
    <property type="match status" value="1"/>
</dbReference>
<dbReference type="Proteomes" id="UP000044625">
    <property type="component" value="Unassembled WGS sequence"/>
</dbReference>
<dbReference type="SUPFAM" id="SSF52833">
    <property type="entry name" value="Thioredoxin-like"/>
    <property type="match status" value="1"/>
</dbReference>
<evidence type="ECO:0000313" key="5">
    <source>
        <dbReference type="Proteomes" id="UP000044625"/>
    </source>
</evidence>
<evidence type="ECO:0000259" key="1">
    <source>
        <dbReference type="PROSITE" id="PS50404"/>
    </source>
</evidence>
<dbReference type="PANTHER" id="PTHR44051">
    <property type="entry name" value="GLUTATHIONE S-TRANSFERASE-RELATED"/>
    <property type="match status" value="1"/>
</dbReference>
<keyword evidence="5" id="KW-1185">Reference proteome</keyword>
<name>A0A0T9PBV4_9GAMM</name>
<dbReference type="SFLD" id="SFLDG01150">
    <property type="entry name" value="Main.1:_Beta-like"/>
    <property type="match status" value="1"/>
</dbReference>
<dbReference type="InterPro" id="IPR010987">
    <property type="entry name" value="Glutathione-S-Trfase_C-like"/>
</dbReference>
<gene>
    <name evidence="3" type="primary">gst</name>
    <name evidence="3" type="ORF">ERS008529_01569</name>
    <name evidence="4" type="ORF">ERS137968_02536</name>
</gene>
<dbReference type="InterPro" id="IPR004045">
    <property type="entry name" value="Glutathione_S-Trfase_N"/>
</dbReference>
<feature type="domain" description="GST C-terminal" evidence="2">
    <location>
        <begin position="87"/>
        <end position="202"/>
    </location>
</feature>
<dbReference type="Gene3D" id="3.40.30.10">
    <property type="entry name" value="Glutaredoxin"/>
    <property type="match status" value="1"/>
</dbReference>
<dbReference type="Gene3D" id="1.20.1050.10">
    <property type="match status" value="1"/>
</dbReference>
<evidence type="ECO:0000313" key="6">
    <source>
        <dbReference type="Proteomes" id="UP000045840"/>
    </source>
</evidence>
<dbReference type="PROSITE" id="PS50404">
    <property type="entry name" value="GST_NTER"/>
    <property type="match status" value="1"/>
</dbReference>